<evidence type="ECO:0000313" key="4">
    <source>
        <dbReference type="Proteomes" id="UP001428341"/>
    </source>
</evidence>
<dbReference type="Pfam" id="PF00931">
    <property type="entry name" value="NB-ARC"/>
    <property type="match status" value="1"/>
</dbReference>
<name>A0AAP0MQ05_9ROSI</name>
<gene>
    <name evidence="3" type="ORF">WN944_009511</name>
</gene>
<comment type="caution">
    <text evidence="3">The sequence shown here is derived from an EMBL/GenBank/DDBJ whole genome shotgun (WGS) entry which is preliminary data.</text>
</comment>
<protein>
    <recommendedName>
        <fullName evidence="2">NB-ARC domain-containing protein</fullName>
    </recommendedName>
</protein>
<dbReference type="GO" id="GO:0043531">
    <property type="term" value="F:ADP binding"/>
    <property type="evidence" value="ECO:0007669"/>
    <property type="project" value="InterPro"/>
</dbReference>
<keyword evidence="1" id="KW-0611">Plant defense</keyword>
<dbReference type="InterPro" id="IPR002182">
    <property type="entry name" value="NB-ARC"/>
</dbReference>
<feature type="domain" description="NB-ARC" evidence="2">
    <location>
        <begin position="3"/>
        <end position="90"/>
    </location>
</feature>
<reference evidence="3 4" key="1">
    <citation type="submission" date="2024-05" db="EMBL/GenBank/DDBJ databases">
        <title>Haplotype-resolved chromosome-level genome assembly of Huyou (Citrus changshanensis).</title>
        <authorList>
            <person name="Miao C."/>
            <person name="Chen W."/>
            <person name="Wu Y."/>
            <person name="Wang L."/>
            <person name="Zhao S."/>
            <person name="Grierson D."/>
            <person name="Xu C."/>
            <person name="Chen K."/>
        </authorList>
    </citation>
    <scope>NUCLEOTIDE SEQUENCE [LARGE SCALE GENOMIC DNA]</scope>
    <source>
        <strain evidence="3">01-14</strain>
        <tissue evidence="3">Leaf</tissue>
    </source>
</reference>
<dbReference type="PANTHER" id="PTHR36766:SF44">
    <property type="entry name" value="NBS-CODING RESISTANCE GENE ANALOG"/>
    <property type="match status" value="1"/>
</dbReference>
<dbReference type="EMBL" id="JBCGBO010000002">
    <property type="protein sequence ID" value="KAK9221086.1"/>
    <property type="molecule type" value="Genomic_DNA"/>
</dbReference>
<organism evidence="3 4">
    <name type="scientific">Citrus x changshan-huyou</name>
    <dbReference type="NCBI Taxonomy" id="2935761"/>
    <lineage>
        <taxon>Eukaryota</taxon>
        <taxon>Viridiplantae</taxon>
        <taxon>Streptophyta</taxon>
        <taxon>Embryophyta</taxon>
        <taxon>Tracheophyta</taxon>
        <taxon>Spermatophyta</taxon>
        <taxon>Magnoliopsida</taxon>
        <taxon>eudicotyledons</taxon>
        <taxon>Gunneridae</taxon>
        <taxon>Pentapetalae</taxon>
        <taxon>rosids</taxon>
        <taxon>malvids</taxon>
        <taxon>Sapindales</taxon>
        <taxon>Rutaceae</taxon>
        <taxon>Aurantioideae</taxon>
        <taxon>Citrus</taxon>
    </lineage>
</organism>
<dbReference type="GO" id="GO:0006952">
    <property type="term" value="P:defense response"/>
    <property type="evidence" value="ECO:0007669"/>
    <property type="project" value="UniProtKB-KW"/>
</dbReference>
<evidence type="ECO:0000256" key="1">
    <source>
        <dbReference type="ARBA" id="ARBA00022821"/>
    </source>
</evidence>
<dbReference type="InterPro" id="IPR027417">
    <property type="entry name" value="P-loop_NTPase"/>
</dbReference>
<evidence type="ECO:0000259" key="2">
    <source>
        <dbReference type="Pfam" id="PF00931"/>
    </source>
</evidence>
<dbReference type="Proteomes" id="UP001428341">
    <property type="component" value="Unassembled WGS sequence"/>
</dbReference>
<proteinExistence type="predicted"/>
<evidence type="ECO:0000313" key="3">
    <source>
        <dbReference type="EMBL" id="KAK9221086.1"/>
    </source>
</evidence>
<accession>A0AAP0MQ05</accession>
<keyword evidence="4" id="KW-1185">Reference proteome</keyword>
<dbReference type="Gene3D" id="3.40.50.300">
    <property type="entry name" value="P-loop containing nucleotide triphosphate hydrolases"/>
    <property type="match status" value="1"/>
</dbReference>
<dbReference type="SUPFAM" id="SSF52540">
    <property type="entry name" value="P-loop containing nucleoside triphosphate hydrolases"/>
    <property type="match status" value="1"/>
</dbReference>
<sequence length="167" mass="19890">MREEDLERYLYNYLQGKSFLVVVDNIWQNETWESLKRVFPDNKNGSRVIITNRIKEVAERSDENAYAHKLQFQRPDESWDLFGEKAFWNSNGRKGLEKLGRQMIDQRCWRRVATCRVHDLLRDLAVEQAKKLKHHSRLRGYSKFKNAILSATSYSFSDFRVQGTRTL</sequence>
<dbReference type="AlphaFoldDB" id="A0AAP0MQ05"/>
<dbReference type="PANTHER" id="PTHR36766">
    <property type="entry name" value="PLANT BROAD-SPECTRUM MILDEW RESISTANCE PROTEIN RPW8"/>
    <property type="match status" value="1"/>
</dbReference>